<dbReference type="EMBL" id="CAJOBI010004844">
    <property type="protein sequence ID" value="CAF4014642.1"/>
    <property type="molecule type" value="Genomic_DNA"/>
</dbReference>
<dbReference type="Proteomes" id="UP000663866">
    <property type="component" value="Unassembled WGS sequence"/>
</dbReference>
<reference evidence="6" key="1">
    <citation type="submission" date="2021-02" db="EMBL/GenBank/DDBJ databases">
        <authorList>
            <person name="Nowell W R."/>
        </authorList>
    </citation>
    <scope>NUCLEOTIDE SEQUENCE</scope>
</reference>
<evidence type="ECO:0000313" key="1">
    <source>
        <dbReference type="EMBL" id="CAF1362266.1"/>
    </source>
</evidence>
<evidence type="ECO:0000313" key="6">
    <source>
        <dbReference type="EMBL" id="CAF3910538.1"/>
    </source>
</evidence>
<dbReference type="Proteomes" id="UP000681720">
    <property type="component" value="Unassembled WGS sequence"/>
</dbReference>
<dbReference type="Proteomes" id="UP000663856">
    <property type="component" value="Unassembled WGS sequence"/>
</dbReference>
<evidence type="ECO:0000313" key="5">
    <source>
        <dbReference type="EMBL" id="CAF3871718.1"/>
    </source>
</evidence>
<gene>
    <name evidence="8" type="ORF">BYL167_LOCUS20387</name>
    <name evidence="1" type="ORF">CJN711_LOCUS20000</name>
    <name evidence="5" type="ORF">GIL414_LOCUS5063</name>
    <name evidence="2" type="ORF">KQP761_LOCUS12350</name>
    <name evidence="3" type="ORF">MBJ925_LOCUS8565</name>
    <name evidence="6" type="ORF">OVN521_LOCUS10011</name>
    <name evidence="7" type="ORF">SMN809_LOCUS12668</name>
    <name evidence="4" type="ORF">WKI299_LOCUS11211</name>
</gene>
<dbReference type="EMBL" id="CAJOBH010008947">
    <property type="protein sequence ID" value="CAF4127677.1"/>
    <property type="molecule type" value="Genomic_DNA"/>
</dbReference>
<dbReference type="Proteomes" id="UP000663855">
    <property type="component" value="Unassembled WGS sequence"/>
</dbReference>
<dbReference type="Proteomes" id="UP000663824">
    <property type="component" value="Unassembled WGS sequence"/>
</dbReference>
<dbReference type="EMBL" id="CAJNOW010005718">
    <property type="protein sequence ID" value="CAF1458106.1"/>
    <property type="molecule type" value="Genomic_DNA"/>
</dbReference>
<comment type="caution">
    <text evidence="6">The sequence shown here is derived from an EMBL/GenBank/DDBJ whole genome shotgun (WGS) entry which is preliminary data.</text>
</comment>
<protein>
    <submittedName>
        <fullName evidence="6">Uncharacterized protein</fullName>
    </submittedName>
</protein>
<name>A0A819HZQ8_9BILA</name>
<organism evidence="6 9">
    <name type="scientific">Rotaria magnacalcarata</name>
    <dbReference type="NCBI Taxonomy" id="392030"/>
    <lineage>
        <taxon>Eukaryota</taxon>
        <taxon>Metazoa</taxon>
        <taxon>Spiralia</taxon>
        <taxon>Gnathifera</taxon>
        <taxon>Rotifera</taxon>
        <taxon>Eurotatoria</taxon>
        <taxon>Bdelloidea</taxon>
        <taxon>Philodinida</taxon>
        <taxon>Philodinidae</taxon>
        <taxon>Rotaria</taxon>
    </lineage>
</organism>
<evidence type="ECO:0000313" key="7">
    <source>
        <dbReference type="EMBL" id="CAF4014642.1"/>
    </source>
</evidence>
<evidence type="ECO:0000313" key="9">
    <source>
        <dbReference type="Proteomes" id="UP000663866"/>
    </source>
</evidence>
<dbReference type="EMBL" id="CAJNOV010009386">
    <property type="protein sequence ID" value="CAF1362266.1"/>
    <property type="molecule type" value="Genomic_DNA"/>
</dbReference>
<keyword evidence="9" id="KW-1185">Reference proteome</keyword>
<dbReference type="OrthoDB" id="10006386at2759"/>
<evidence type="ECO:0000313" key="3">
    <source>
        <dbReference type="EMBL" id="CAF2008179.1"/>
    </source>
</evidence>
<accession>A0A819HZQ8</accession>
<proteinExistence type="predicted"/>
<evidence type="ECO:0000313" key="4">
    <source>
        <dbReference type="EMBL" id="CAF2055953.1"/>
    </source>
</evidence>
<dbReference type="Proteomes" id="UP000676336">
    <property type="component" value="Unassembled WGS sequence"/>
</dbReference>
<evidence type="ECO:0000313" key="8">
    <source>
        <dbReference type="EMBL" id="CAF4127677.1"/>
    </source>
</evidence>
<dbReference type="EMBL" id="CAJNRF010004084">
    <property type="protein sequence ID" value="CAF2055953.1"/>
    <property type="molecule type" value="Genomic_DNA"/>
</dbReference>
<dbReference type="EMBL" id="CAJOBG010001254">
    <property type="protein sequence ID" value="CAF3910538.1"/>
    <property type="molecule type" value="Genomic_DNA"/>
</dbReference>
<sequence length="224" mass="27089">MIFPIDLRNILAYTNHVVDCPEFYCINMSKLQYYQQKSYEDALDAARNYEDIYYDEFYDLLFDKFLRNIKNIPFDRTIENESLYNTALHNNTEADCISWFYTIDRKLIETKTVYSFRFPNLWNPALYTMFEIKTNPRFSPVPYQRHRCDGWYEYRGDKLLKELDKYLNISRVVRNTTPHNTKLFINPEKERLDIEFNFPAINERISITFERGTPIIPSQNSRCH</sequence>
<dbReference type="EMBL" id="CAJNRE010003180">
    <property type="protein sequence ID" value="CAF2008179.1"/>
    <property type="molecule type" value="Genomic_DNA"/>
</dbReference>
<evidence type="ECO:0000313" key="2">
    <source>
        <dbReference type="EMBL" id="CAF1458106.1"/>
    </source>
</evidence>
<dbReference type="Proteomes" id="UP000681967">
    <property type="component" value="Unassembled WGS sequence"/>
</dbReference>
<dbReference type="EMBL" id="CAJOBJ010001294">
    <property type="protein sequence ID" value="CAF3871718.1"/>
    <property type="molecule type" value="Genomic_DNA"/>
</dbReference>
<dbReference type="Proteomes" id="UP000663834">
    <property type="component" value="Unassembled WGS sequence"/>
</dbReference>
<dbReference type="AlphaFoldDB" id="A0A819HZQ8"/>